<evidence type="ECO:0000256" key="1">
    <source>
        <dbReference type="ARBA" id="ARBA00001633"/>
    </source>
</evidence>
<dbReference type="UniPathway" id="UPA00035">
    <property type="reaction ID" value="UER00043"/>
</dbReference>
<comment type="caution">
    <text evidence="10">The sequence shown here is derived from an EMBL/GenBank/DDBJ whole genome shotgun (WGS) entry which is preliminary data.</text>
</comment>
<dbReference type="PANTHER" id="PTHR22854">
    <property type="entry name" value="TRYPTOPHAN BIOSYNTHESIS PROTEIN"/>
    <property type="match status" value="1"/>
</dbReference>
<protein>
    <recommendedName>
        <fullName evidence="3">indole-3-glycerol-phosphate synthase</fullName>
        <ecNumber evidence="3">4.1.1.48</ecNumber>
    </recommendedName>
</protein>
<evidence type="ECO:0000256" key="7">
    <source>
        <dbReference type="ARBA" id="ARBA00023141"/>
    </source>
</evidence>
<dbReference type="AlphaFoldDB" id="A0A081BGD6"/>
<sequence length="223" mass="23795">MILDDLVAATQQRVAGEKAHTSLVTMRTQAEALPIGKGLRFSEILKQPGIHIIGEVKKASPSKGLIATDFPYQQIAADYEAAGVTAISVLTEQTYFQGQLSILTQQQLEDYLALATSLGLSAIVEAHNQSEVERAVAAGAQIIGVNNRNLADFSMNLDNSLELRAAVPGTVAMIAESGIKTRDDIIKLERAGINGVLIGETLMRASNKRQLARELAGVANDSN</sequence>
<dbReference type="PROSITE" id="PS00614">
    <property type="entry name" value="IGPS"/>
    <property type="match status" value="1"/>
</dbReference>
<dbReference type="GO" id="GO:0000162">
    <property type="term" value="P:L-tryptophan biosynthetic process"/>
    <property type="evidence" value="ECO:0007669"/>
    <property type="project" value="UniProtKB-UniPathway"/>
</dbReference>
<evidence type="ECO:0000256" key="5">
    <source>
        <dbReference type="ARBA" id="ARBA00022793"/>
    </source>
</evidence>
<dbReference type="EMBL" id="BBJM01000002">
    <property type="protein sequence ID" value="GAK47104.1"/>
    <property type="molecule type" value="Genomic_DNA"/>
</dbReference>
<comment type="catalytic activity">
    <reaction evidence="1">
        <text>1-(2-carboxyphenylamino)-1-deoxy-D-ribulose 5-phosphate + H(+) = (1S,2R)-1-C-(indol-3-yl)glycerol 3-phosphate + CO2 + H2O</text>
        <dbReference type="Rhea" id="RHEA:23476"/>
        <dbReference type="ChEBI" id="CHEBI:15377"/>
        <dbReference type="ChEBI" id="CHEBI:15378"/>
        <dbReference type="ChEBI" id="CHEBI:16526"/>
        <dbReference type="ChEBI" id="CHEBI:58613"/>
        <dbReference type="ChEBI" id="CHEBI:58866"/>
        <dbReference type="EC" id="4.1.1.48"/>
    </reaction>
</comment>
<dbReference type="Pfam" id="PF00218">
    <property type="entry name" value="IGPS"/>
    <property type="match status" value="1"/>
</dbReference>
<dbReference type="InterPro" id="IPR045186">
    <property type="entry name" value="Indole-3-glycerol_P_synth"/>
</dbReference>
<dbReference type="Gene3D" id="3.20.20.70">
    <property type="entry name" value="Aldolase class I"/>
    <property type="match status" value="2"/>
</dbReference>
<dbReference type="GO" id="GO:0004640">
    <property type="term" value="F:phosphoribosylanthranilate isomerase activity"/>
    <property type="evidence" value="ECO:0007669"/>
    <property type="project" value="TreeGrafter"/>
</dbReference>
<dbReference type="RefSeq" id="WP_034525965.1">
    <property type="nucleotide sequence ID" value="NZ_BBJM01000002.1"/>
</dbReference>
<dbReference type="InterPro" id="IPR001468">
    <property type="entry name" value="Indole-3-GlycerolPSynthase_CS"/>
</dbReference>
<dbReference type="Proteomes" id="UP000028700">
    <property type="component" value="Unassembled WGS sequence"/>
</dbReference>
<keyword evidence="8" id="KW-0456">Lyase</keyword>
<dbReference type="InterPro" id="IPR011060">
    <property type="entry name" value="RibuloseP-bd_barrel"/>
</dbReference>
<name>A0A081BGD6_9LACO</name>
<proteinExistence type="predicted"/>
<dbReference type="InterPro" id="IPR013798">
    <property type="entry name" value="Indole-3-glycerol_P_synth_dom"/>
</dbReference>
<comment type="pathway">
    <text evidence="2">Amino-acid biosynthesis; L-tryptophan biosynthesis; L-tryptophan from chorismate: step 4/5.</text>
</comment>
<dbReference type="GO" id="GO:0004425">
    <property type="term" value="F:indole-3-glycerol-phosphate synthase activity"/>
    <property type="evidence" value="ECO:0007669"/>
    <property type="project" value="UniProtKB-EC"/>
</dbReference>
<evidence type="ECO:0000256" key="4">
    <source>
        <dbReference type="ARBA" id="ARBA00022605"/>
    </source>
</evidence>
<feature type="domain" description="Indole-3-glycerol phosphate synthase" evidence="9">
    <location>
        <begin position="101"/>
        <end position="215"/>
    </location>
</feature>
<dbReference type="CDD" id="cd00331">
    <property type="entry name" value="IGPS"/>
    <property type="match status" value="1"/>
</dbReference>
<keyword evidence="4" id="KW-0028">Amino-acid biosynthesis</keyword>
<evidence type="ECO:0000313" key="11">
    <source>
        <dbReference type="Proteomes" id="UP000028700"/>
    </source>
</evidence>
<dbReference type="eggNOG" id="COG0134">
    <property type="taxonomic scope" value="Bacteria"/>
</dbReference>
<dbReference type="EC" id="4.1.1.48" evidence="3"/>
<dbReference type="InterPro" id="IPR013785">
    <property type="entry name" value="Aldolase_TIM"/>
</dbReference>
<organism evidence="10 11">
    <name type="scientific">Secundilactobacillus oryzae JCM 18671</name>
    <dbReference type="NCBI Taxonomy" id="1291743"/>
    <lineage>
        <taxon>Bacteria</taxon>
        <taxon>Bacillati</taxon>
        <taxon>Bacillota</taxon>
        <taxon>Bacilli</taxon>
        <taxon>Lactobacillales</taxon>
        <taxon>Lactobacillaceae</taxon>
        <taxon>Secundilactobacillus</taxon>
    </lineage>
</organism>
<dbReference type="PANTHER" id="PTHR22854:SF2">
    <property type="entry name" value="INDOLE-3-GLYCEROL-PHOSPHATE SYNTHASE"/>
    <property type="match status" value="1"/>
</dbReference>
<reference evidence="10" key="1">
    <citation type="journal article" date="2014" name="Genome Announc.">
        <title>Draft Genome Sequence of Lactobacillus oryzae Strain SG293T.</title>
        <authorList>
            <person name="Tanizawa Y."/>
            <person name="Fujisawa T."/>
            <person name="Mochizuki T."/>
            <person name="Kaminuma E."/>
            <person name="Nakamura Y."/>
            <person name="Tohno M."/>
        </authorList>
    </citation>
    <scope>NUCLEOTIDE SEQUENCE [LARGE SCALE GENOMIC DNA]</scope>
    <source>
        <strain evidence="10">SG293</strain>
    </source>
</reference>
<evidence type="ECO:0000256" key="6">
    <source>
        <dbReference type="ARBA" id="ARBA00022822"/>
    </source>
</evidence>
<keyword evidence="11" id="KW-1185">Reference proteome</keyword>
<dbReference type="SUPFAM" id="SSF51366">
    <property type="entry name" value="Ribulose-phoshate binding barrel"/>
    <property type="match status" value="1"/>
</dbReference>
<keyword evidence="6" id="KW-0822">Tryptophan biosynthesis</keyword>
<evidence type="ECO:0000256" key="8">
    <source>
        <dbReference type="ARBA" id="ARBA00023239"/>
    </source>
</evidence>
<keyword evidence="5" id="KW-0210">Decarboxylase</keyword>
<evidence type="ECO:0000256" key="2">
    <source>
        <dbReference type="ARBA" id="ARBA00004696"/>
    </source>
</evidence>
<accession>A0A081BGD6</accession>
<evidence type="ECO:0000313" key="10">
    <source>
        <dbReference type="EMBL" id="GAK47104.1"/>
    </source>
</evidence>
<dbReference type="OrthoDB" id="9804217at2"/>
<dbReference type="STRING" id="1291743.LOSG293_020420"/>
<keyword evidence="7" id="KW-0057">Aromatic amino acid biosynthesis</keyword>
<gene>
    <name evidence="10" type="primary">trpC</name>
    <name evidence="10" type="ORF">LOSG293_020420</name>
</gene>
<evidence type="ECO:0000259" key="9">
    <source>
        <dbReference type="Pfam" id="PF00218"/>
    </source>
</evidence>
<evidence type="ECO:0000256" key="3">
    <source>
        <dbReference type="ARBA" id="ARBA00012362"/>
    </source>
</evidence>